<sequence length="93" mass="9943">MQIKNIVAVLALASLASAAPEPENLEKRACPLASQHRFCCKEFFPFRFLFITALGNDCKANSSTSACPPERPKEACCGSNLPLQPNGDLACTG</sequence>
<feature type="signal peptide" evidence="1">
    <location>
        <begin position="1"/>
        <end position="18"/>
    </location>
</feature>
<gene>
    <name evidence="2" type="ORF">P174DRAFT_381051</name>
</gene>
<keyword evidence="3" id="KW-1185">Reference proteome</keyword>
<accession>A0A2I1CJQ9</accession>
<feature type="chain" id="PRO_5014152976" description="Hydrophobin" evidence="1">
    <location>
        <begin position="19"/>
        <end position="93"/>
    </location>
</feature>
<name>A0A2I1CJQ9_ASPN1</name>
<evidence type="ECO:0000313" key="3">
    <source>
        <dbReference type="Proteomes" id="UP000234474"/>
    </source>
</evidence>
<evidence type="ECO:0008006" key="4">
    <source>
        <dbReference type="Google" id="ProtNLM"/>
    </source>
</evidence>
<evidence type="ECO:0000256" key="1">
    <source>
        <dbReference type="SAM" id="SignalP"/>
    </source>
</evidence>
<dbReference type="AlphaFoldDB" id="A0A2I1CJQ9"/>
<proteinExistence type="predicted"/>
<dbReference type="OMA" id="RFCCETF"/>
<protein>
    <recommendedName>
        <fullName evidence="4">Hydrophobin</fullName>
    </recommendedName>
</protein>
<dbReference type="EMBL" id="MSZS01000001">
    <property type="protein sequence ID" value="PKX97861.1"/>
    <property type="molecule type" value="Genomic_DNA"/>
</dbReference>
<comment type="caution">
    <text evidence="2">The sequence shown here is derived from an EMBL/GenBank/DDBJ whole genome shotgun (WGS) entry which is preliminary data.</text>
</comment>
<organism evidence="2 3">
    <name type="scientific">Aspergillus novofumigatus (strain IBT 16806)</name>
    <dbReference type="NCBI Taxonomy" id="1392255"/>
    <lineage>
        <taxon>Eukaryota</taxon>
        <taxon>Fungi</taxon>
        <taxon>Dikarya</taxon>
        <taxon>Ascomycota</taxon>
        <taxon>Pezizomycotina</taxon>
        <taxon>Eurotiomycetes</taxon>
        <taxon>Eurotiomycetidae</taxon>
        <taxon>Eurotiales</taxon>
        <taxon>Aspergillaceae</taxon>
        <taxon>Aspergillus</taxon>
        <taxon>Aspergillus subgen. Fumigati</taxon>
    </lineage>
</organism>
<dbReference type="Proteomes" id="UP000234474">
    <property type="component" value="Unassembled WGS sequence"/>
</dbReference>
<dbReference type="VEuPathDB" id="FungiDB:P174DRAFT_381051"/>
<evidence type="ECO:0000313" key="2">
    <source>
        <dbReference type="EMBL" id="PKX97861.1"/>
    </source>
</evidence>
<keyword evidence="1" id="KW-0732">Signal</keyword>
<reference evidence="3" key="1">
    <citation type="journal article" date="2018" name="Proc. Natl. Acad. Sci. U.S.A.">
        <title>Linking secondary metabolites to gene clusters through genome sequencing of six diverse Aspergillus species.</title>
        <authorList>
            <person name="Kaerboelling I."/>
            <person name="Vesth T.C."/>
            <person name="Frisvad J.C."/>
            <person name="Nybo J.L."/>
            <person name="Theobald S."/>
            <person name="Kuo A."/>
            <person name="Bowyer P."/>
            <person name="Matsuda Y."/>
            <person name="Mondo S."/>
            <person name="Lyhne E.K."/>
            <person name="Kogle M.E."/>
            <person name="Clum A."/>
            <person name="Lipzen A."/>
            <person name="Salamov A."/>
            <person name="Ngan C.Y."/>
            <person name="Daum C."/>
            <person name="Chiniquy J."/>
            <person name="Barry K."/>
            <person name="LaButti K."/>
            <person name="Haridas S."/>
            <person name="Simmons B.A."/>
            <person name="Magnuson J.K."/>
            <person name="Mortensen U.H."/>
            <person name="Larsen T.O."/>
            <person name="Grigoriev I.V."/>
            <person name="Baker S.E."/>
            <person name="Andersen M.R."/>
        </authorList>
    </citation>
    <scope>NUCLEOTIDE SEQUENCE [LARGE SCALE GENOMIC DNA]</scope>
    <source>
        <strain evidence="3">IBT 16806</strain>
    </source>
</reference>